<dbReference type="Proteomes" id="UP000176803">
    <property type="component" value="Unassembled WGS sequence"/>
</dbReference>
<proteinExistence type="predicted"/>
<evidence type="ECO:0000256" key="1">
    <source>
        <dbReference type="ARBA" id="ARBA00022723"/>
    </source>
</evidence>
<dbReference type="InterPro" id="IPR017969">
    <property type="entry name" value="Heavy-metal-associated_CS"/>
</dbReference>
<sequence length="72" mass="7973">MSYQITKVQISGITCGACIKVIEKRLKRIDGINEIKVQLQNGDTDVVADRQISNDEINQALEGTHYKAIGNL</sequence>
<keyword evidence="1" id="KW-0479">Metal-binding</keyword>
<comment type="caution">
    <text evidence="3">The sequence shown here is derived from an EMBL/GenBank/DDBJ whole genome shotgun (WGS) entry which is preliminary data.</text>
</comment>
<dbReference type="GO" id="GO:0046872">
    <property type="term" value="F:metal ion binding"/>
    <property type="evidence" value="ECO:0007669"/>
    <property type="project" value="UniProtKB-KW"/>
</dbReference>
<dbReference type="InterPro" id="IPR006121">
    <property type="entry name" value="HMA_dom"/>
</dbReference>
<evidence type="ECO:0000259" key="2">
    <source>
        <dbReference type="PROSITE" id="PS50846"/>
    </source>
</evidence>
<dbReference type="AlphaFoldDB" id="A0A1F7I363"/>
<gene>
    <name evidence="3" type="ORF">A3F03_04685</name>
</gene>
<organism evidence="3 4">
    <name type="scientific">Candidatus Roizmanbacteria bacterium RIFCSPHIGHO2_12_FULL_41_11</name>
    <dbReference type="NCBI Taxonomy" id="1802052"/>
    <lineage>
        <taxon>Bacteria</taxon>
        <taxon>Candidatus Roizmaniibacteriota</taxon>
    </lineage>
</organism>
<dbReference type="PROSITE" id="PS50846">
    <property type="entry name" value="HMA_2"/>
    <property type="match status" value="1"/>
</dbReference>
<dbReference type="CDD" id="cd00371">
    <property type="entry name" value="HMA"/>
    <property type="match status" value="1"/>
</dbReference>
<feature type="domain" description="HMA" evidence="2">
    <location>
        <begin position="4"/>
        <end position="69"/>
    </location>
</feature>
<evidence type="ECO:0000313" key="4">
    <source>
        <dbReference type="Proteomes" id="UP000176803"/>
    </source>
</evidence>
<dbReference type="SUPFAM" id="SSF55008">
    <property type="entry name" value="HMA, heavy metal-associated domain"/>
    <property type="match status" value="1"/>
</dbReference>
<dbReference type="EMBL" id="MGAC01000030">
    <property type="protein sequence ID" value="OGK37815.1"/>
    <property type="molecule type" value="Genomic_DNA"/>
</dbReference>
<name>A0A1F7I363_9BACT</name>
<dbReference type="PROSITE" id="PS01047">
    <property type="entry name" value="HMA_1"/>
    <property type="match status" value="1"/>
</dbReference>
<dbReference type="Pfam" id="PF00403">
    <property type="entry name" value="HMA"/>
    <property type="match status" value="1"/>
</dbReference>
<evidence type="ECO:0000313" key="3">
    <source>
        <dbReference type="EMBL" id="OGK37815.1"/>
    </source>
</evidence>
<protein>
    <recommendedName>
        <fullName evidence="2">HMA domain-containing protein</fullName>
    </recommendedName>
</protein>
<accession>A0A1F7I363</accession>
<dbReference type="InterPro" id="IPR036163">
    <property type="entry name" value="HMA_dom_sf"/>
</dbReference>
<dbReference type="Gene3D" id="3.30.70.100">
    <property type="match status" value="1"/>
</dbReference>
<reference evidence="3 4" key="1">
    <citation type="journal article" date="2016" name="Nat. Commun.">
        <title>Thousands of microbial genomes shed light on interconnected biogeochemical processes in an aquifer system.</title>
        <authorList>
            <person name="Anantharaman K."/>
            <person name="Brown C.T."/>
            <person name="Hug L.A."/>
            <person name="Sharon I."/>
            <person name="Castelle C.J."/>
            <person name="Probst A.J."/>
            <person name="Thomas B.C."/>
            <person name="Singh A."/>
            <person name="Wilkins M.J."/>
            <person name="Karaoz U."/>
            <person name="Brodie E.L."/>
            <person name="Williams K.H."/>
            <person name="Hubbard S.S."/>
            <person name="Banfield J.F."/>
        </authorList>
    </citation>
    <scope>NUCLEOTIDE SEQUENCE [LARGE SCALE GENOMIC DNA]</scope>
</reference>